<evidence type="ECO:0000313" key="2">
    <source>
        <dbReference type="Proteomes" id="UP000647416"/>
    </source>
</evidence>
<keyword evidence="2" id="KW-1185">Reference proteome</keyword>
<dbReference type="EMBL" id="JACRTE010000002">
    <property type="protein sequence ID" value="MBC8595624.1"/>
    <property type="molecule type" value="Genomic_DNA"/>
</dbReference>
<evidence type="ECO:0000313" key="1">
    <source>
        <dbReference type="EMBL" id="MBC8595624.1"/>
    </source>
</evidence>
<protein>
    <submittedName>
        <fullName evidence="1">TnpV protein</fullName>
    </submittedName>
</protein>
<dbReference type="AlphaFoldDB" id="A0A926FBW6"/>
<dbReference type="Pfam" id="PF14198">
    <property type="entry name" value="TnpV"/>
    <property type="match status" value="1"/>
</dbReference>
<proteinExistence type="predicted"/>
<dbReference type="Proteomes" id="UP000647416">
    <property type="component" value="Unassembled WGS sequence"/>
</dbReference>
<accession>A0A926FBW6</accession>
<sequence>MKDKITYSKCGDFYVPDLTVHDTKEYIIGKYGSLRRQFLKEHHKSYYTYLLMTGKVTEHLAEIDETCHNCMKIMVSKIAKQEGVTEQLKADNQMLWVRKMNSIHSRAEEFVVREYVYGGFAE</sequence>
<reference evidence="1" key="1">
    <citation type="submission" date="2020-08" db="EMBL/GenBank/DDBJ databases">
        <title>Genome public.</title>
        <authorList>
            <person name="Liu C."/>
            <person name="Sun Q."/>
        </authorList>
    </citation>
    <scope>NUCLEOTIDE SEQUENCE</scope>
    <source>
        <strain evidence="1">NSJ-50</strain>
    </source>
</reference>
<comment type="caution">
    <text evidence="1">The sequence shown here is derived from an EMBL/GenBank/DDBJ whole genome shotgun (WGS) entry which is preliminary data.</text>
</comment>
<dbReference type="RefSeq" id="WP_262431289.1">
    <property type="nucleotide sequence ID" value="NZ_JACRTE010000002.1"/>
</dbReference>
<name>A0A926FBW6_9FIRM</name>
<gene>
    <name evidence="1" type="ORF">H8706_01900</name>
</gene>
<organism evidence="1 2">
    <name type="scientific">Qingrenia yutianensis</name>
    <dbReference type="NCBI Taxonomy" id="2763676"/>
    <lineage>
        <taxon>Bacteria</taxon>
        <taxon>Bacillati</taxon>
        <taxon>Bacillota</taxon>
        <taxon>Clostridia</taxon>
        <taxon>Eubacteriales</taxon>
        <taxon>Oscillospiraceae</taxon>
        <taxon>Qingrenia</taxon>
    </lineage>
</organism>
<dbReference type="InterPro" id="IPR026989">
    <property type="entry name" value="TnpV"/>
</dbReference>